<evidence type="ECO:0000256" key="1">
    <source>
        <dbReference type="ARBA" id="ARBA00023012"/>
    </source>
</evidence>
<feature type="modified residue" description="4-aspartylphosphate" evidence="5">
    <location>
        <position position="53"/>
    </location>
</feature>
<dbReference type="PANTHER" id="PTHR45566:SF2">
    <property type="entry name" value="NARL SUBFAMILY"/>
    <property type="match status" value="1"/>
</dbReference>
<organism evidence="8 9">
    <name type="scientific">Vagococcus entomophilus</name>
    <dbReference type="NCBI Taxonomy" id="1160095"/>
    <lineage>
        <taxon>Bacteria</taxon>
        <taxon>Bacillati</taxon>
        <taxon>Bacillota</taxon>
        <taxon>Bacilli</taxon>
        <taxon>Lactobacillales</taxon>
        <taxon>Enterococcaceae</taxon>
        <taxon>Vagococcus</taxon>
    </lineage>
</organism>
<reference evidence="8 9" key="1">
    <citation type="submission" date="2017-05" db="EMBL/GenBank/DDBJ databases">
        <title>Vagococcus spp. assemblies.</title>
        <authorList>
            <person name="Gulvik C.A."/>
        </authorList>
    </citation>
    <scope>NUCLEOTIDE SEQUENCE [LARGE SCALE GENOMIC DNA]</scope>
    <source>
        <strain evidence="8 9">DSM 24756</strain>
    </source>
</reference>
<sequence length="200" mass="22781">MNILLIDDHMLIGKSLEITLKNNSNINEFHYITDPKLAEYSVNLYKPSIILMDIHMGKYNGLELGKHLLNMFDIKLVFLSGFDLIEYQEKANEIGASAFLNKHISIELLIENLKKIYYDNKTIFPTTNNSIYHSLTSREKDILRYLSYGDKQSTIAATLNISDRTIRNHIASINEKMNTNSALASVLKAIELGIVSTKLQ</sequence>
<dbReference type="PROSITE" id="PS50110">
    <property type="entry name" value="RESPONSE_REGULATORY"/>
    <property type="match status" value="1"/>
</dbReference>
<evidence type="ECO:0000259" key="7">
    <source>
        <dbReference type="PROSITE" id="PS50110"/>
    </source>
</evidence>
<dbReference type="EMBL" id="NGJZ01000001">
    <property type="protein sequence ID" value="RSU08335.1"/>
    <property type="molecule type" value="Genomic_DNA"/>
</dbReference>
<dbReference type="PROSITE" id="PS50043">
    <property type="entry name" value="HTH_LUXR_2"/>
    <property type="match status" value="1"/>
</dbReference>
<evidence type="ECO:0000313" key="8">
    <source>
        <dbReference type="EMBL" id="RSU08335.1"/>
    </source>
</evidence>
<dbReference type="SUPFAM" id="SSF52172">
    <property type="entry name" value="CheY-like"/>
    <property type="match status" value="1"/>
</dbReference>
<dbReference type="GO" id="GO:0000160">
    <property type="term" value="P:phosphorelay signal transduction system"/>
    <property type="evidence" value="ECO:0007669"/>
    <property type="project" value="UniProtKB-KW"/>
</dbReference>
<dbReference type="GO" id="GO:0006355">
    <property type="term" value="P:regulation of DNA-templated transcription"/>
    <property type="evidence" value="ECO:0007669"/>
    <property type="project" value="InterPro"/>
</dbReference>
<comment type="caution">
    <text evidence="8">The sequence shown here is derived from an EMBL/GenBank/DDBJ whole genome shotgun (WGS) entry which is preliminary data.</text>
</comment>
<accession>A0A430AJR9</accession>
<evidence type="ECO:0000256" key="2">
    <source>
        <dbReference type="ARBA" id="ARBA00023015"/>
    </source>
</evidence>
<dbReference type="Pfam" id="PF00196">
    <property type="entry name" value="GerE"/>
    <property type="match status" value="1"/>
</dbReference>
<dbReference type="PANTHER" id="PTHR45566">
    <property type="entry name" value="HTH-TYPE TRANSCRIPTIONAL REGULATOR YHJB-RELATED"/>
    <property type="match status" value="1"/>
</dbReference>
<dbReference type="Pfam" id="PF00072">
    <property type="entry name" value="Response_reg"/>
    <property type="match status" value="1"/>
</dbReference>
<dbReference type="InterPro" id="IPR001789">
    <property type="entry name" value="Sig_transdc_resp-reg_receiver"/>
</dbReference>
<dbReference type="RefSeq" id="WP_126822839.1">
    <property type="nucleotide sequence ID" value="NZ_JBHLWU010000001.1"/>
</dbReference>
<dbReference type="InterPro" id="IPR051015">
    <property type="entry name" value="EvgA-like"/>
</dbReference>
<dbReference type="InterPro" id="IPR000792">
    <property type="entry name" value="Tscrpt_reg_LuxR_C"/>
</dbReference>
<keyword evidence="1" id="KW-0902">Two-component regulatory system</keyword>
<feature type="domain" description="Response regulatory" evidence="7">
    <location>
        <begin position="2"/>
        <end position="117"/>
    </location>
</feature>
<protein>
    <submittedName>
        <fullName evidence="8">DNA-binding response regulator</fullName>
    </submittedName>
</protein>
<dbReference type="InterPro" id="IPR036388">
    <property type="entry name" value="WH-like_DNA-bd_sf"/>
</dbReference>
<evidence type="ECO:0000259" key="6">
    <source>
        <dbReference type="PROSITE" id="PS50043"/>
    </source>
</evidence>
<dbReference type="SUPFAM" id="SSF46894">
    <property type="entry name" value="C-terminal effector domain of the bipartite response regulators"/>
    <property type="match status" value="1"/>
</dbReference>
<dbReference type="GO" id="GO:0003677">
    <property type="term" value="F:DNA binding"/>
    <property type="evidence" value="ECO:0007669"/>
    <property type="project" value="UniProtKB-KW"/>
</dbReference>
<dbReference type="PRINTS" id="PR00038">
    <property type="entry name" value="HTHLUXR"/>
</dbReference>
<dbReference type="InterPro" id="IPR016032">
    <property type="entry name" value="Sig_transdc_resp-reg_C-effctor"/>
</dbReference>
<dbReference type="OrthoDB" id="188043at2"/>
<dbReference type="Gene3D" id="3.40.50.2300">
    <property type="match status" value="1"/>
</dbReference>
<dbReference type="SMART" id="SM00421">
    <property type="entry name" value="HTH_LUXR"/>
    <property type="match status" value="1"/>
</dbReference>
<feature type="domain" description="HTH luxR-type" evidence="6">
    <location>
        <begin position="128"/>
        <end position="193"/>
    </location>
</feature>
<keyword evidence="9" id="KW-1185">Reference proteome</keyword>
<evidence type="ECO:0000256" key="4">
    <source>
        <dbReference type="ARBA" id="ARBA00023163"/>
    </source>
</evidence>
<keyword evidence="4" id="KW-0804">Transcription</keyword>
<evidence type="ECO:0000313" key="9">
    <source>
        <dbReference type="Proteomes" id="UP000288669"/>
    </source>
</evidence>
<proteinExistence type="predicted"/>
<keyword evidence="5" id="KW-0597">Phosphoprotein</keyword>
<name>A0A430AJR9_9ENTE</name>
<evidence type="ECO:0000256" key="3">
    <source>
        <dbReference type="ARBA" id="ARBA00023125"/>
    </source>
</evidence>
<keyword evidence="2" id="KW-0805">Transcription regulation</keyword>
<dbReference type="Gene3D" id="1.10.10.10">
    <property type="entry name" value="Winged helix-like DNA-binding domain superfamily/Winged helix DNA-binding domain"/>
    <property type="match status" value="1"/>
</dbReference>
<dbReference type="Proteomes" id="UP000288669">
    <property type="component" value="Unassembled WGS sequence"/>
</dbReference>
<evidence type="ECO:0000256" key="5">
    <source>
        <dbReference type="PROSITE-ProRule" id="PRU00169"/>
    </source>
</evidence>
<gene>
    <name evidence="8" type="ORF">CBF30_03585</name>
</gene>
<dbReference type="InterPro" id="IPR011006">
    <property type="entry name" value="CheY-like_superfamily"/>
</dbReference>
<dbReference type="SMART" id="SM00448">
    <property type="entry name" value="REC"/>
    <property type="match status" value="1"/>
</dbReference>
<dbReference type="AlphaFoldDB" id="A0A430AJR9"/>
<keyword evidence="3 8" id="KW-0238">DNA-binding</keyword>